<evidence type="ECO:0000313" key="2">
    <source>
        <dbReference type="Proteomes" id="UP000054805"/>
    </source>
</evidence>
<accession>A0A0V1GM74</accession>
<proteinExistence type="predicted"/>
<gene>
    <name evidence="1" type="ORF">T4B_9033</name>
</gene>
<organism evidence="1 2">
    <name type="scientific">Trichinella pseudospiralis</name>
    <name type="common">Parasitic roundworm</name>
    <dbReference type="NCBI Taxonomy" id="6337"/>
    <lineage>
        <taxon>Eukaryota</taxon>
        <taxon>Metazoa</taxon>
        <taxon>Ecdysozoa</taxon>
        <taxon>Nematoda</taxon>
        <taxon>Enoplea</taxon>
        <taxon>Dorylaimia</taxon>
        <taxon>Trichinellida</taxon>
        <taxon>Trichinellidae</taxon>
        <taxon>Trichinella</taxon>
    </lineage>
</organism>
<name>A0A0V1GM74_TRIPS</name>
<dbReference type="Proteomes" id="UP000054805">
    <property type="component" value="Unassembled WGS sequence"/>
</dbReference>
<dbReference type="EMBL" id="JYDS01001255">
    <property type="protein sequence ID" value="KRY99316.1"/>
    <property type="molecule type" value="Genomic_DNA"/>
</dbReference>
<sequence length="51" mass="5747">MALLLTGMNFYIFAIICNMRCSTLINLCTGLFELDKEALLIVRESTFPSQS</sequence>
<keyword evidence="2" id="KW-1185">Reference proteome</keyword>
<evidence type="ECO:0000313" key="1">
    <source>
        <dbReference type="EMBL" id="KRY99316.1"/>
    </source>
</evidence>
<reference evidence="1 2" key="1">
    <citation type="submission" date="2015-01" db="EMBL/GenBank/DDBJ databases">
        <title>Evolution of Trichinella species and genotypes.</title>
        <authorList>
            <person name="Korhonen P.K."/>
            <person name="Edoardo P."/>
            <person name="Giuseppe L.R."/>
            <person name="Gasser R.B."/>
        </authorList>
    </citation>
    <scope>NUCLEOTIDE SEQUENCE [LARGE SCALE GENOMIC DNA]</scope>
    <source>
        <strain evidence="1">ISS588</strain>
    </source>
</reference>
<comment type="caution">
    <text evidence="1">The sequence shown here is derived from an EMBL/GenBank/DDBJ whole genome shotgun (WGS) entry which is preliminary data.</text>
</comment>
<protein>
    <submittedName>
        <fullName evidence="1">Uncharacterized protein</fullName>
    </submittedName>
</protein>
<dbReference type="AlphaFoldDB" id="A0A0V1GM74"/>